<keyword evidence="1" id="KW-0812">Transmembrane</keyword>
<dbReference type="KEGG" id="spon:HME9304_02073"/>
<protein>
    <recommendedName>
        <fullName evidence="4">Transmembrane protein</fullName>
    </recommendedName>
</protein>
<organism evidence="2 3">
    <name type="scientific">Flagellimonas maritima</name>
    <dbReference type="NCBI Taxonomy" id="1383885"/>
    <lineage>
        <taxon>Bacteria</taxon>
        <taxon>Pseudomonadati</taxon>
        <taxon>Bacteroidota</taxon>
        <taxon>Flavobacteriia</taxon>
        <taxon>Flavobacteriales</taxon>
        <taxon>Flavobacteriaceae</taxon>
        <taxon>Flagellimonas</taxon>
    </lineage>
</organism>
<dbReference type="Proteomes" id="UP000248536">
    <property type="component" value="Chromosome"/>
</dbReference>
<reference evidence="2 3" key="1">
    <citation type="submission" date="2018-06" db="EMBL/GenBank/DDBJ databases">
        <title>Spongiibacterium sp. HME9304 Genome sequencing and assembly.</title>
        <authorList>
            <person name="Kang H."/>
            <person name="Kim H."/>
            <person name="Joh K."/>
        </authorList>
    </citation>
    <scope>NUCLEOTIDE SEQUENCE [LARGE SCALE GENOMIC DNA]</scope>
    <source>
        <strain evidence="2 3">HME9304</strain>
    </source>
</reference>
<feature type="transmembrane region" description="Helical" evidence="1">
    <location>
        <begin position="40"/>
        <end position="60"/>
    </location>
</feature>
<feature type="transmembrane region" description="Helical" evidence="1">
    <location>
        <begin position="81"/>
        <end position="98"/>
    </location>
</feature>
<dbReference type="OrthoDB" id="9786064at2"/>
<keyword evidence="1" id="KW-1133">Transmembrane helix</keyword>
<accession>A0A2Z4LU11</accession>
<feature type="transmembrane region" description="Helical" evidence="1">
    <location>
        <begin position="104"/>
        <end position="123"/>
    </location>
</feature>
<proteinExistence type="predicted"/>
<feature type="transmembrane region" description="Helical" evidence="1">
    <location>
        <begin position="181"/>
        <end position="200"/>
    </location>
</feature>
<keyword evidence="1" id="KW-0472">Membrane</keyword>
<keyword evidence="3" id="KW-1185">Reference proteome</keyword>
<dbReference type="RefSeq" id="WP_112378485.1">
    <property type="nucleotide sequence ID" value="NZ_CP030104.1"/>
</dbReference>
<gene>
    <name evidence="2" type="ORF">HME9304_02073</name>
</gene>
<feature type="transmembrane region" description="Helical" evidence="1">
    <location>
        <begin position="155"/>
        <end position="174"/>
    </location>
</feature>
<dbReference type="EMBL" id="CP030104">
    <property type="protein sequence ID" value="AWX45064.1"/>
    <property type="molecule type" value="Genomic_DNA"/>
</dbReference>
<evidence type="ECO:0000313" key="3">
    <source>
        <dbReference type="Proteomes" id="UP000248536"/>
    </source>
</evidence>
<sequence length="201" mass="22885">MRHFLNVVSYIFHPLFIPVGGTVLYFMVTPKYSSLEIQSGNILPIFILTVIIPIIFFLILKNLGIINSIFLPTIKERKYPLYISFALLLLILYKVIPNNYVQELFYFFTGLLTATGAALILLFLKFKTSLHLLGMGSLLMFMIGLSIHFEINITLAISMFTLLTGLVATSRLYLEAHNRSELLIGLLIGMCSQLIILKYWL</sequence>
<evidence type="ECO:0000313" key="2">
    <source>
        <dbReference type="EMBL" id="AWX45064.1"/>
    </source>
</evidence>
<evidence type="ECO:0008006" key="4">
    <source>
        <dbReference type="Google" id="ProtNLM"/>
    </source>
</evidence>
<feature type="transmembrane region" description="Helical" evidence="1">
    <location>
        <begin position="7"/>
        <end position="28"/>
    </location>
</feature>
<feature type="transmembrane region" description="Helical" evidence="1">
    <location>
        <begin position="130"/>
        <end position="149"/>
    </location>
</feature>
<dbReference type="AlphaFoldDB" id="A0A2Z4LU11"/>
<evidence type="ECO:0000256" key="1">
    <source>
        <dbReference type="SAM" id="Phobius"/>
    </source>
</evidence>
<name>A0A2Z4LU11_9FLAO</name>